<dbReference type="AlphaFoldDB" id="A0A937D3G0"/>
<dbReference type="RefSeq" id="WP_202065315.1">
    <property type="nucleotide sequence ID" value="NZ_JAEQMY010000113.1"/>
</dbReference>
<evidence type="ECO:0000313" key="1">
    <source>
        <dbReference type="EMBL" id="MBL0407792.1"/>
    </source>
</evidence>
<comment type="caution">
    <text evidence="1">The sequence shown here is derived from an EMBL/GenBank/DDBJ whole genome shotgun (WGS) entry which is preliminary data.</text>
</comment>
<protein>
    <submittedName>
        <fullName evidence="1">Damage-inducible mutagenesis protein</fullName>
    </submittedName>
</protein>
<dbReference type="InterPro" id="IPR027417">
    <property type="entry name" value="P-loop_NTPase"/>
</dbReference>
<dbReference type="PIRSF" id="PIRSF034285">
    <property type="entry name" value="UCP034285"/>
    <property type="match status" value="1"/>
</dbReference>
<reference evidence="1" key="1">
    <citation type="submission" date="2021-01" db="EMBL/GenBank/DDBJ databases">
        <title>Microvirga sp.</title>
        <authorList>
            <person name="Kim M.K."/>
        </authorList>
    </citation>
    <scope>NUCLEOTIDE SEQUENCE</scope>
    <source>
        <strain evidence="1">5420S-16</strain>
    </source>
</reference>
<dbReference type="EMBL" id="JAEQMY010000113">
    <property type="protein sequence ID" value="MBL0407792.1"/>
    <property type="molecule type" value="Genomic_DNA"/>
</dbReference>
<accession>A0A937D3G0</accession>
<name>A0A937D3G0_9HYPH</name>
<organism evidence="1 2">
    <name type="scientific">Microvirga aerilata</name>
    <dbReference type="NCBI Taxonomy" id="670292"/>
    <lineage>
        <taxon>Bacteria</taxon>
        <taxon>Pseudomonadati</taxon>
        <taxon>Pseudomonadota</taxon>
        <taxon>Alphaproteobacteria</taxon>
        <taxon>Hyphomicrobiales</taxon>
        <taxon>Methylobacteriaceae</taxon>
        <taxon>Microvirga</taxon>
    </lineage>
</organism>
<dbReference type="InterPro" id="IPR017026">
    <property type="entry name" value="ImuA"/>
</dbReference>
<proteinExistence type="predicted"/>
<evidence type="ECO:0000313" key="2">
    <source>
        <dbReference type="Proteomes" id="UP000605848"/>
    </source>
</evidence>
<dbReference type="Proteomes" id="UP000605848">
    <property type="component" value="Unassembled WGS sequence"/>
</dbReference>
<sequence>MTRHLFNSASSRPTASAAVADLRQQIERLERGSRIHETLPFGIEAVDNHLPGGGLARGALHEVIEAGPVAEFAGSATLFTAGIAARLKGPVLWCLTRRDLFAPGLANAGLLPSRVTYAEAGRERDVLPLVEEGLRERGLAVVIGEVTRLTLTASRRLQLAAEGSGVTALILRRWWTVAEKDLVALPSAAVTRWRIAPAPSEPVPAPGLGRAQWQVNLVRCRGSEPRSWILEACDAKGRLALPAALAGRQDPAAARRATAR</sequence>
<keyword evidence="2" id="KW-1185">Reference proteome</keyword>
<dbReference type="SUPFAM" id="SSF52540">
    <property type="entry name" value="P-loop containing nucleoside triphosphate hydrolases"/>
    <property type="match status" value="1"/>
</dbReference>
<dbReference type="Gene3D" id="3.40.50.300">
    <property type="entry name" value="P-loop containing nucleotide triphosphate hydrolases"/>
    <property type="match status" value="1"/>
</dbReference>
<gene>
    <name evidence="1" type="ORF">JKG68_28195</name>
</gene>